<proteinExistence type="predicted"/>
<accession>A0A2I0VYC1</accession>
<name>A0A2I0VYC1_9ASPA</name>
<dbReference type="EMBL" id="KZ503099">
    <property type="protein sequence ID" value="PKU68417.1"/>
    <property type="molecule type" value="Genomic_DNA"/>
</dbReference>
<dbReference type="AlphaFoldDB" id="A0A2I0VYC1"/>
<evidence type="ECO:0000313" key="2">
    <source>
        <dbReference type="Proteomes" id="UP000233837"/>
    </source>
</evidence>
<organism evidence="1 2">
    <name type="scientific">Dendrobium catenatum</name>
    <dbReference type="NCBI Taxonomy" id="906689"/>
    <lineage>
        <taxon>Eukaryota</taxon>
        <taxon>Viridiplantae</taxon>
        <taxon>Streptophyta</taxon>
        <taxon>Embryophyta</taxon>
        <taxon>Tracheophyta</taxon>
        <taxon>Spermatophyta</taxon>
        <taxon>Magnoliopsida</taxon>
        <taxon>Liliopsida</taxon>
        <taxon>Asparagales</taxon>
        <taxon>Orchidaceae</taxon>
        <taxon>Epidendroideae</taxon>
        <taxon>Malaxideae</taxon>
        <taxon>Dendrobiinae</taxon>
        <taxon>Dendrobium</taxon>
    </lineage>
</organism>
<dbReference type="Proteomes" id="UP000233837">
    <property type="component" value="Unassembled WGS sequence"/>
</dbReference>
<evidence type="ECO:0000313" key="1">
    <source>
        <dbReference type="EMBL" id="PKU68417.1"/>
    </source>
</evidence>
<protein>
    <submittedName>
        <fullName evidence="1">Uncharacterized protein</fullName>
    </submittedName>
</protein>
<gene>
    <name evidence="1" type="ORF">MA16_Dca019192</name>
</gene>
<keyword evidence="2" id="KW-1185">Reference proteome</keyword>
<reference evidence="1 2" key="1">
    <citation type="journal article" date="2016" name="Sci. Rep.">
        <title>The Dendrobium catenatum Lindl. genome sequence provides insights into polysaccharide synthase, floral development and adaptive evolution.</title>
        <authorList>
            <person name="Zhang G.Q."/>
            <person name="Xu Q."/>
            <person name="Bian C."/>
            <person name="Tsai W.C."/>
            <person name="Yeh C.M."/>
            <person name="Liu K.W."/>
            <person name="Yoshida K."/>
            <person name="Zhang L.S."/>
            <person name="Chang S.B."/>
            <person name="Chen F."/>
            <person name="Shi Y."/>
            <person name="Su Y.Y."/>
            <person name="Zhang Y.Q."/>
            <person name="Chen L.J."/>
            <person name="Yin Y."/>
            <person name="Lin M."/>
            <person name="Huang H."/>
            <person name="Deng H."/>
            <person name="Wang Z.W."/>
            <person name="Zhu S.L."/>
            <person name="Zhao X."/>
            <person name="Deng C."/>
            <person name="Niu S.C."/>
            <person name="Huang J."/>
            <person name="Wang M."/>
            <person name="Liu G.H."/>
            <person name="Yang H.J."/>
            <person name="Xiao X.J."/>
            <person name="Hsiao Y.Y."/>
            <person name="Wu W.L."/>
            <person name="Chen Y.Y."/>
            <person name="Mitsuda N."/>
            <person name="Ohme-Takagi M."/>
            <person name="Luo Y.B."/>
            <person name="Van de Peer Y."/>
            <person name="Liu Z.J."/>
        </authorList>
    </citation>
    <scope>NUCLEOTIDE SEQUENCE [LARGE SCALE GENOMIC DNA]</scope>
    <source>
        <tissue evidence="1">The whole plant</tissue>
    </source>
</reference>
<reference evidence="1 2" key="2">
    <citation type="journal article" date="2017" name="Nature">
        <title>The Apostasia genome and the evolution of orchids.</title>
        <authorList>
            <person name="Zhang G.Q."/>
            <person name="Liu K.W."/>
            <person name="Li Z."/>
            <person name="Lohaus R."/>
            <person name="Hsiao Y.Y."/>
            <person name="Niu S.C."/>
            <person name="Wang J.Y."/>
            <person name="Lin Y.C."/>
            <person name="Xu Q."/>
            <person name="Chen L.J."/>
            <person name="Yoshida K."/>
            <person name="Fujiwara S."/>
            <person name="Wang Z.W."/>
            <person name="Zhang Y.Q."/>
            <person name="Mitsuda N."/>
            <person name="Wang M."/>
            <person name="Liu G.H."/>
            <person name="Pecoraro L."/>
            <person name="Huang H.X."/>
            <person name="Xiao X.J."/>
            <person name="Lin M."/>
            <person name="Wu X.Y."/>
            <person name="Wu W.L."/>
            <person name="Chen Y.Y."/>
            <person name="Chang S.B."/>
            <person name="Sakamoto S."/>
            <person name="Ohme-Takagi M."/>
            <person name="Yagi M."/>
            <person name="Zeng S.J."/>
            <person name="Shen C.Y."/>
            <person name="Yeh C.M."/>
            <person name="Luo Y.B."/>
            <person name="Tsai W.C."/>
            <person name="Van de Peer Y."/>
            <person name="Liu Z.J."/>
        </authorList>
    </citation>
    <scope>NUCLEOTIDE SEQUENCE [LARGE SCALE GENOMIC DNA]</scope>
    <source>
        <tissue evidence="1">The whole plant</tissue>
    </source>
</reference>
<sequence length="119" mass="13093">MVDAIIHDELVQRQRRVAPRQLRPCPVVVAPAPEVMVAPELEAVQGGHFSPLMHSGDEEDVARIAAAPPVVTTLPRARVPRDTGVRALTQRIWNIVRLARGRGPVSQEGLLRQISRATF</sequence>